<feature type="domain" description="S1 motif" evidence="7">
    <location>
        <begin position="415"/>
        <end position="488"/>
    </location>
</feature>
<dbReference type="Pfam" id="PF00575">
    <property type="entry name" value="S1"/>
    <property type="match status" value="4"/>
</dbReference>
<dbReference type="InterPro" id="IPR045209">
    <property type="entry name" value="Rrp5"/>
</dbReference>
<comment type="subunit">
    <text evidence="2">Associated with the spliceosome.</text>
</comment>
<dbReference type="InParanoid" id="F8PHE4"/>
<protein>
    <recommendedName>
        <fullName evidence="7">S1 motif domain-containing protein</fullName>
    </recommendedName>
</protein>
<dbReference type="EMBL" id="GL945474">
    <property type="protein sequence ID" value="EGO04990.1"/>
    <property type="molecule type" value="Genomic_DNA"/>
</dbReference>
<proteinExistence type="predicted"/>
<comment type="subcellular location">
    <subcellularLocation>
        <location evidence="1">Nucleus</location>
        <location evidence="1">Nucleolus</location>
    </subcellularLocation>
</comment>
<name>F8PHE4_SERL3</name>
<feature type="domain" description="S1 motif" evidence="7">
    <location>
        <begin position="958"/>
        <end position="1031"/>
    </location>
</feature>
<evidence type="ECO:0000256" key="2">
    <source>
        <dbReference type="ARBA" id="ARBA00011524"/>
    </source>
</evidence>
<dbReference type="Pfam" id="PF23231">
    <property type="entry name" value="HAT_Syf1_CNRKL1_C"/>
    <property type="match status" value="1"/>
</dbReference>
<dbReference type="Proteomes" id="UP000008063">
    <property type="component" value="Unassembled WGS sequence"/>
</dbReference>
<dbReference type="eggNOG" id="KOG1070">
    <property type="taxonomic scope" value="Eukaryota"/>
</dbReference>
<keyword evidence="4" id="KW-0677">Repeat</keyword>
<feature type="domain" description="S1 motif" evidence="7">
    <location>
        <begin position="869"/>
        <end position="938"/>
    </location>
</feature>
<evidence type="ECO:0000259" key="7">
    <source>
        <dbReference type="PROSITE" id="PS50126"/>
    </source>
</evidence>
<evidence type="ECO:0000313" key="9">
    <source>
        <dbReference type="Proteomes" id="UP000008063"/>
    </source>
</evidence>
<dbReference type="InterPro" id="IPR048059">
    <property type="entry name" value="Rrp5_S1_rpt_hs1_sc1"/>
</dbReference>
<dbReference type="InterPro" id="IPR012340">
    <property type="entry name" value="NA-bd_OB-fold"/>
</dbReference>
<dbReference type="SMART" id="SM00386">
    <property type="entry name" value="HAT"/>
    <property type="match status" value="6"/>
</dbReference>
<dbReference type="PANTHER" id="PTHR23270:SF10">
    <property type="entry name" value="PROTEIN RRP5 HOMOLOG"/>
    <property type="match status" value="1"/>
</dbReference>
<evidence type="ECO:0000313" key="8">
    <source>
        <dbReference type="EMBL" id="EGO04990.1"/>
    </source>
</evidence>
<feature type="domain" description="S1 motif" evidence="7">
    <location>
        <begin position="241"/>
        <end position="309"/>
    </location>
</feature>
<gene>
    <name evidence="8" type="ORF">SERLA73DRAFT_157761</name>
</gene>
<dbReference type="FunFam" id="2.40.50.140:FF:000103">
    <property type="entry name" value="protein RRP5 homolog"/>
    <property type="match status" value="2"/>
</dbReference>
<dbReference type="GO" id="GO:0032040">
    <property type="term" value="C:small-subunit processome"/>
    <property type="evidence" value="ECO:0007669"/>
    <property type="project" value="TreeGrafter"/>
</dbReference>
<feature type="domain" description="S1 motif" evidence="7">
    <location>
        <begin position="775"/>
        <end position="843"/>
    </location>
</feature>
<feature type="domain" description="S1 motif" evidence="7">
    <location>
        <begin position="681"/>
        <end position="754"/>
    </location>
</feature>
<dbReference type="GO" id="GO:0006364">
    <property type="term" value="P:rRNA processing"/>
    <property type="evidence" value="ECO:0007669"/>
    <property type="project" value="UniProtKB-KW"/>
</dbReference>
<dbReference type="InterPro" id="IPR003029">
    <property type="entry name" value="S1_domain"/>
</dbReference>
<dbReference type="HOGENOM" id="CLU_000845_0_1_1"/>
<sequence>MVGHKRGLDDKSSFQKSKKKKFSEGALQGKQATQSDVEHVAKFTEEAVEFPRGGGTSFTPLEVKAIRAEGVDEANVKLISQGHILKNNVDSIKNPTLKECLNYKRIVPGMKIFGQIMFIHPLALIVSLPNRIVAHVPVTQVTSQLTERLESTPANTVQPGEYSHIENGWNSSFHIPELAHLFYPGQYVRAIVIATHAAGSADVCGLGKVRNDAIRASRRIELSLIPERVNAGVQKSDLTTGFTMSAALRSVEDHGYIFDLGISDTSGFLSFKDYRKAHVNTNHFVVGSLVEVCVTEMSTDGRNCTLSVDPELLASASLSEVTHVSSILPGSMVQSLIISAKPAGLNLKLLHFFNGVVNEFHLPAGEMEEYKVGRKVKARVLYSVHSSPYPTFAVSLADHIIGLKKKEEVESYPIGTVLEAVRVNKLEGEQGLIVEVQPGVEGFVHISQISDDHVLSLSATGPWKLNTIHRGRVTGLHPLDGILQLSLRRSVLEQKFLEAGEILVGEVLRGTIKQMTKSALFISISANVDGVVWPNHYADIAIKHPTLRFKLGVSIKCRVLTIDSEQRRIVLTAKKTLVESTLPILSSYDDDNIGLVTDAAVSKILDKAIQVEFYNNVKAIIPLQEVGQVTGKLADEFSVGKVVKVRIISIDAKNQRMVASIRQVTLNVQSVAATITGVEIGSTVEGIVTEIHTRNIALSLQPTQAPALISLRNLANHYGTTSAKLEMSLKVGDRVDRLVVVSRNLEKDFVLVVGNLRGRAVIKKGAVSMDTIEIGQVVGGRVTRHCHSGAHVKISTRISGSLHPTDVSDNYDAGISFLPVDSILKAVVIGIDKSNNHATLSTRPSRFLPVKTGLVTDREIKAFAELKTGDTVRGFVKSVSEHGLFVMLGRGIDARVQIKELFNTFVKDWKSRFTANQVVKGSILSVDVLTKKVEMTFRSRDLTRDGTDSFTFADLHQGQKVTGRVKRIELYGLFIEIDGSTLSGLCHKSELSDNKDADVTVSLGNFREGDPVKALILSIDQENRRISFGLKPSYFVGDDHEADMDIVLQDRGEGTMSVVCDNGELLAIREVVDSDHSSRKDVSSGEQQNDGEDMLADIATPLTQLYTASLLQNSAHLLNLEAFQWFDLGTLSESSSKSSEDGDLGQNKKTFRKGVKDGDLTADIHFQPPEAIADFEKLLLGSPNSSFLWIRYISFQLQLSELDRARELGRRAIQTINFREEQEKLNVWIAMLNLENTYGTNDTLETTFKDALRYNDAKTLHLRLAAIFEQSEKHEKAEEQYIRACRKFSHSSKVWTLFAEYYLRCGKLEQARRLLSASLHSLEINKHLKTISRFAQMEYKLGDPERGKTIFEGAVDSHPKRWDLWSVYIDMEAGQCAMQNLRDIFNRVFAINMTGHNAKYFFKKWLDLEQKFGHGEGAIAVKVKAMEWVQKVTNINS</sequence>
<dbReference type="CDD" id="cd05708">
    <property type="entry name" value="S1_Rrp5_repeat_sc12"/>
    <property type="match status" value="1"/>
</dbReference>
<dbReference type="SUPFAM" id="SSF50249">
    <property type="entry name" value="Nucleic acid-binding proteins"/>
    <property type="match status" value="8"/>
</dbReference>
<dbReference type="GO" id="GO:0003723">
    <property type="term" value="F:RNA binding"/>
    <property type="evidence" value="ECO:0007669"/>
    <property type="project" value="TreeGrafter"/>
</dbReference>
<dbReference type="CDD" id="cd05697">
    <property type="entry name" value="S1_Rrp5_repeat_hs5"/>
    <property type="match status" value="1"/>
</dbReference>
<dbReference type="CDD" id="cd05693">
    <property type="entry name" value="S1_Rrp5_repeat_hs1_sc1"/>
    <property type="match status" value="1"/>
</dbReference>
<dbReference type="PROSITE" id="PS50126">
    <property type="entry name" value="S1"/>
    <property type="match status" value="9"/>
</dbReference>
<keyword evidence="9" id="KW-1185">Reference proteome</keyword>
<evidence type="ECO:0000256" key="6">
    <source>
        <dbReference type="SAM" id="MobiDB-lite"/>
    </source>
</evidence>
<dbReference type="InterPro" id="IPR003107">
    <property type="entry name" value="HAT"/>
</dbReference>
<dbReference type="Gene3D" id="1.25.40.10">
    <property type="entry name" value="Tetratricopeptide repeat domain"/>
    <property type="match status" value="2"/>
</dbReference>
<dbReference type="PANTHER" id="PTHR23270">
    <property type="entry name" value="PROGRAMMED CELL DEATH PROTEIN 11 PRE-RRNA PROCESSING PROTEIN RRP5"/>
    <property type="match status" value="1"/>
</dbReference>
<dbReference type="OMA" id="EAACIMQ"/>
<feature type="domain" description="S1 motif" evidence="7">
    <location>
        <begin position="330"/>
        <end position="397"/>
    </location>
</feature>
<dbReference type="InterPro" id="IPR057301">
    <property type="entry name" value="Rrp5_OB_4th"/>
</dbReference>
<feature type="domain" description="S1 motif" evidence="7">
    <location>
        <begin position="594"/>
        <end position="662"/>
    </location>
</feature>
<dbReference type="FunCoup" id="F8PHE4">
    <property type="interactions" value="527"/>
</dbReference>
<dbReference type="Pfam" id="PF24685">
    <property type="entry name" value="OB_RRP5_4th"/>
    <property type="match status" value="1"/>
</dbReference>
<evidence type="ECO:0000256" key="3">
    <source>
        <dbReference type="ARBA" id="ARBA00022552"/>
    </source>
</evidence>
<dbReference type="SUPFAM" id="SSF48452">
    <property type="entry name" value="TPR-like"/>
    <property type="match status" value="2"/>
</dbReference>
<dbReference type="FunFam" id="2.40.50.140:FF:000155">
    <property type="entry name" value="rRNA biogenesis protein RRP5"/>
    <property type="match status" value="1"/>
</dbReference>
<dbReference type="STRING" id="936435.F8PHE4"/>
<keyword evidence="3" id="KW-0698">rRNA processing</keyword>
<evidence type="ECO:0000256" key="1">
    <source>
        <dbReference type="ARBA" id="ARBA00004604"/>
    </source>
</evidence>
<evidence type="ECO:0000256" key="5">
    <source>
        <dbReference type="ARBA" id="ARBA00023242"/>
    </source>
</evidence>
<dbReference type="InterPro" id="IPR055430">
    <property type="entry name" value="HAT_Syf1_CNRKL1_C"/>
</dbReference>
<dbReference type="InterPro" id="IPR011990">
    <property type="entry name" value="TPR-like_helical_dom_sf"/>
</dbReference>
<dbReference type="CDD" id="cd05707">
    <property type="entry name" value="S1_Rrp5_repeat_sc11"/>
    <property type="match status" value="1"/>
</dbReference>
<keyword evidence="5" id="KW-0539">Nucleus</keyword>
<dbReference type="OrthoDB" id="412781at2759"/>
<dbReference type="SMART" id="SM00316">
    <property type="entry name" value="S1"/>
    <property type="match status" value="9"/>
</dbReference>
<feature type="compositionally biased region" description="Basic and acidic residues" evidence="6">
    <location>
        <begin position="1"/>
        <end position="13"/>
    </location>
</feature>
<feature type="region of interest" description="Disordered" evidence="6">
    <location>
        <begin position="1"/>
        <end position="34"/>
    </location>
</feature>
<evidence type="ECO:0000256" key="4">
    <source>
        <dbReference type="ARBA" id="ARBA00022737"/>
    </source>
</evidence>
<dbReference type="Gene3D" id="2.40.50.140">
    <property type="entry name" value="Nucleic acid-binding proteins"/>
    <property type="match status" value="7"/>
</dbReference>
<accession>F8PHE4</accession>
<organism evidence="9">
    <name type="scientific">Serpula lacrymans var. lacrymans (strain S7.3)</name>
    <name type="common">Dry rot fungus</name>
    <dbReference type="NCBI Taxonomy" id="936435"/>
    <lineage>
        <taxon>Eukaryota</taxon>
        <taxon>Fungi</taxon>
        <taxon>Dikarya</taxon>
        <taxon>Basidiomycota</taxon>
        <taxon>Agaricomycotina</taxon>
        <taxon>Agaricomycetes</taxon>
        <taxon>Agaricomycetidae</taxon>
        <taxon>Boletales</taxon>
        <taxon>Coniophorineae</taxon>
        <taxon>Serpulaceae</taxon>
        <taxon>Serpula</taxon>
    </lineage>
</organism>
<feature type="domain" description="S1 motif" evidence="7">
    <location>
        <begin position="505"/>
        <end position="574"/>
    </location>
</feature>
<reference evidence="9" key="1">
    <citation type="journal article" date="2011" name="Science">
        <title>The plant cell wall-decomposing machinery underlies the functional diversity of forest fungi.</title>
        <authorList>
            <person name="Eastwood D.C."/>
            <person name="Floudas D."/>
            <person name="Binder M."/>
            <person name="Majcherczyk A."/>
            <person name="Schneider P."/>
            <person name="Aerts A."/>
            <person name="Asiegbu F.O."/>
            <person name="Baker S.E."/>
            <person name="Barry K."/>
            <person name="Bendiksby M."/>
            <person name="Blumentritt M."/>
            <person name="Coutinho P.M."/>
            <person name="Cullen D."/>
            <person name="de Vries R.P."/>
            <person name="Gathman A."/>
            <person name="Goodell B."/>
            <person name="Henrissat B."/>
            <person name="Ihrmark K."/>
            <person name="Kauserud H."/>
            <person name="Kohler A."/>
            <person name="LaButti K."/>
            <person name="Lapidus A."/>
            <person name="Lavin J.L."/>
            <person name="Lee Y.-H."/>
            <person name="Lindquist E."/>
            <person name="Lilly W."/>
            <person name="Lucas S."/>
            <person name="Morin E."/>
            <person name="Murat C."/>
            <person name="Oguiza J.A."/>
            <person name="Park J."/>
            <person name="Pisabarro A.G."/>
            <person name="Riley R."/>
            <person name="Rosling A."/>
            <person name="Salamov A."/>
            <person name="Schmidt O."/>
            <person name="Schmutz J."/>
            <person name="Skrede I."/>
            <person name="Stenlid J."/>
            <person name="Wiebenga A."/>
            <person name="Xie X."/>
            <person name="Kuees U."/>
            <person name="Hibbett D.S."/>
            <person name="Hoffmeister D."/>
            <person name="Hoegberg N."/>
            <person name="Martin F."/>
            <person name="Grigoriev I.V."/>
            <person name="Watkinson S.C."/>
        </authorList>
    </citation>
    <scope>NUCLEOTIDE SEQUENCE [LARGE SCALE GENOMIC DNA]</scope>
    <source>
        <strain evidence="9">strain S7.3</strain>
    </source>
</reference>